<comment type="caution">
    <text evidence="3">The sequence shown here is derived from an EMBL/GenBank/DDBJ whole genome shotgun (WGS) entry which is preliminary data.</text>
</comment>
<feature type="compositionally biased region" description="Basic and acidic residues" evidence="1">
    <location>
        <begin position="564"/>
        <end position="577"/>
    </location>
</feature>
<gene>
    <name evidence="3" type="ORF">CPB83DRAFT_901899</name>
</gene>
<feature type="compositionally biased region" description="Acidic residues" evidence="1">
    <location>
        <begin position="642"/>
        <end position="678"/>
    </location>
</feature>
<sequence>MSQGMEDTAATTTTSVSPSNSPVDALEPIKRPTRTYGRRREQPEAEESALSDSFFGREQGFLDTSFETALSATNGTLPPSSPLDDTSLDVDEHPSLDVSTNALQGFALQKRKGLLDTEDQDSDEESVNENKPPKFEFGFKQRLREIDEDFDEENSLPPSSVKNGKAPTKSTFGNAPLLQNDNDEIFISHATTISPRRATSEDVFTAHGPVSPSQDSSAQPSLSSPGIRRSKPRKRRQRVMDSDSEPDDLPKESSSATASISGKNIFSSPPKPRSSSTEPTTDDELPAKIKSKSKSLSSQKSNSGRPSVAPLDFTDVPSSASSIEAKKSKRDKKGKHKAPTKKDLQETVKERGRLAAQTAVSIQRAVQSSKYSTKNLLNKLSGHQSDPIEPFSSPGQRRTPSPESMAPVFPAARPTSPVPTRKSALPIPELEDSDDELPDVSEISKESKARSQAEKLRKMKQQALVQQANAQVPVEEDDEDLVISRDPKVEVKEEEDHRRSTKSLRPSKARKIVAQLAHVHPAKKVAVVSPRKRKDYNSVMKDSASVSSTKELNKLMLMRAQDAATREKRRKEEEWTKHGGHLAQRTEIPAVGIEVALKEIAVKGVIAERSKASKQMDLDEEQSEDAEDEDWSPELRGSASPEPEEEEPEEEENMEVDADEAETTMVTDEGDAMDSEDADATRIDNVRSSKRNVVVSDSEEDENDENAPAKVTVDRNRQMSTSSGLATEDEYDKENNTKLMYDHSEDKENTRVARHIPLVQRTPMSIFDLGNDSLSSPERRGDQVSPSGSRRPFQDLLSEESPKAIQTSPTRLTQSFANKLQASPMPRILNPSPTLKPLISEGSLKDFGGFSQFSQATDDVFGALPLQPGFSDIFDSGTEPQKSPSRLGKGRSESLSGAESISDENDVSKGSKRSLLQRSDTLDLTQDVIAAVQLQGAFQPAENVLNKADAVFEKEQVLMVEANMRKPRRENTELYVNDMGFLTQTKPTHGTPDIYTRPSASQMSMPNILSPIDARMSQTPRMPLRTISYSGVGSSQLDSPEEPKSLQRLRRRVSVTPPRATGLASPTASPPSLRQPRRSQPSNAFDMLARGQQKQQRKEEKKRLRAELGGIVEDEAYESDDDALFGFTKKNPADGGEEDGEELDQDLTELMDYSEMDEDVVAADKVQEKFLEHMEQDDKKLEEYHKKATEGQIRKRKKGGVSVDDSDEESEDDNNTRARHRMKKSRKSERGDIQTLEQNDDTAPFARTYNTSLVPDDSDLHFLNTESQMDDLFTSRAAPRAQEVPSEEAEEEEEEEQPRTISRYEAEQEIREKIKQNTLDEDTMDPRDVSWLDDDDDMEAGPRVKQVNTRQRPVPRQDTMDASEFGPAFRQSTVPASASSRQWFVQESKSRNGGTARSVGRSAVTGQAKAKPGVARGGPTRKATGAASNASGGVTKPIRAASSVLSVLGDKSGSFA</sequence>
<evidence type="ECO:0000313" key="4">
    <source>
        <dbReference type="Proteomes" id="UP000807306"/>
    </source>
</evidence>
<proteinExistence type="predicted"/>
<evidence type="ECO:0000259" key="2">
    <source>
        <dbReference type="Pfam" id="PF09444"/>
    </source>
</evidence>
<dbReference type="EMBL" id="MU157825">
    <property type="protein sequence ID" value="KAF9534984.1"/>
    <property type="molecule type" value="Genomic_DNA"/>
</dbReference>
<feature type="compositionally biased region" description="Basic and acidic residues" evidence="1">
    <location>
        <begin position="1174"/>
        <end position="1193"/>
    </location>
</feature>
<feature type="compositionally biased region" description="Basic residues" evidence="1">
    <location>
        <begin position="499"/>
        <end position="508"/>
    </location>
</feature>
<feature type="compositionally biased region" description="Basic and acidic residues" evidence="1">
    <location>
        <begin position="1302"/>
        <end position="1315"/>
    </location>
</feature>
<keyword evidence="4" id="KW-1185">Reference proteome</keyword>
<feature type="compositionally biased region" description="Basic and acidic residues" evidence="1">
    <location>
        <begin position="442"/>
        <end position="456"/>
    </location>
</feature>
<feature type="region of interest" description="Disordered" evidence="1">
    <location>
        <begin position="1"/>
        <end position="508"/>
    </location>
</feature>
<feature type="region of interest" description="Disordered" evidence="1">
    <location>
        <begin position="607"/>
        <end position="812"/>
    </location>
</feature>
<feature type="compositionally biased region" description="Acidic residues" evidence="1">
    <location>
        <begin position="116"/>
        <end position="127"/>
    </location>
</feature>
<feature type="compositionally biased region" description="Polar residues" evidence="1">
    <location>
        <begin position="358"/>
        <end position="384"/>
    </location>
</feature>
<feature type="compositionally biased region" description="Low complexity" evidence="1">
    <location>
        <begin position="294"/>
        <end position="303"/>
    </location>
</feature>
<name>A0A9P6EUL6_9AGAR</name>
<feature type="compositionally biased region" description="Polar residues" evidence="1">
    <location>
        <begin position="1027"/>
        <end position="1038"/>
    </location>
</feature>
<dbReference type="InterPro" id="IPR018564">
    <property type="entry name" value="Repl_chkpnt_MRC1_dom"/>
</dbReference>
<feature type="compositionally biased region" description="Polar residues" evidence="1">
    <location>
        <begin position="156"/>
        <end position="180"/>
    </location>
</feature>
<feature type="compositionally biased region" description="Basic and acidic residues" evidence="1">
    <location>
        <begin position="733"/>
        <end position="751"/>
    </location>
</feature>
<feature type="compositionally biased region" description="Basic residues" evidence="1">
    <location>
        <begin position="327"/>
        <end position="339"/>
    </location>
</feature>
<feature type="compositionally biased region" description="Basic and acidic residues" evidence="1">
    <location>
        <begin position="482"/>
        <end position="498"/>
    </location>
</feature>
<dbReference type="OrthoDB" id="3361281at2759"/>
<feature type="compositionally biased region" description="Low complexity" evidence="1">
    <location>
        <begin position="1070"/>
        <end position="1080"/>
    </location>
</feature>
<feature type="compositionally biased region" description="Acidic residues" evidence="1">
    <location>
        <begin position="1204"/>
        <end position="1213"/>
    </location>
</feature>
<feature type="compositionally biased region" description="Basic and acidic residues" evidence="1">
    <location>
        <begin position="340"/>
        <end position="353"/>
    </location>
</feature>
<feature type="region of interest" description="Disordered" evidence="1">
    <location>
        <begin position="1025"/>
        <end position="1080"/>
    </location>
</feature>
<feature type="compositionally biased region" description="Low complexity" evidence="1">
    <location>
        <begin position="461"/>
        <end position="473"/>
    </location>
</feature>
<feature type="compositionally biased region" description="Basic and acidic residues" evidence="1">
    <location>
        <begin position="131"/>
        <end position="145"/>
    </location>
</feature>
<feature type="compositionally biased region" description="Acidic residues" evidence="1">
    <location>
        <begin position="429"/>
        <end position="439"/>
    </location>
</feature>
<feature type="region of interest" description="Disordered" evidence="1">
    <location>
        <begin position="536"/>
        <end position="588"/>
    </location>
</feature>
<feature type="compositionally biased region" description="Basic residues" evidence="1">
    <location>
        <begin position="228"/>
        <end position="237"/>
    </location>
</feature>
<feature type="region of interest" description="Disordered" evidence="1">
    <location>
        <begin position="1117"/>
        <end position="1142"/>
    </location>
</feature>
<feature type="compositionally biased region" description="Acidic residues" evidence="1">
    <location>
        <begin position="618"/>
        <end position="632"/>
    </location>
</feature>
<feature type="region of interest" description="Disordered" evidence="1">
    <location>
        <begin position="871"/>
        <end position="914"/>
    </location>
</feature>
<reference evidence="3" key="1">
    <citation type="submission" date="2020-11" db="EMBL/GenBank/DDBJ databases">
        <authorList>
            <consortium name="DOE Joint Genome Institute"/>
            <person name="Ahrendt S."/>
            <person name="Riley R."/>
            <person name="Andreopoulos W."/>
            <person name="Labutti K."/>
            <person name="Pangilinan J."/>
            <person name="Ruiz-Duenas F.J."/>
            <person name="Barrasa J.M."/>
            <person name="Sanchez-Garcia M."/>
            <person name="Camarero S."/>
            <person name="Miyauchi S."/>
            <person name="Serrano A."/>
            <person name="Linde D."/>
            <person name="Babiker R."/>
            <person name="Drula E."/>
            <person name="Ayuso-Fernandez I."/>
            <person name="Pacheco R."/>
            <person name="Padilla G."/>
            <person name="Ferreira P."/>
            <person name="Barriuso J."/>
            <person name="Kellner H."/>
            <person name="Castanera R."/>
            <person name="Alfaro M."/>
            <person name="Ramirez L."/>
            <person name="Pisabarro A.G."/>
            <person name="Kuo A."/>
            <person name="Tritt A."/>
            <person name="Lipzen A."/>
            <person name="He G."/>
            <person name="Yan M."/>
            <person name="Ng V."/>
            <person name="Cullen D."/>
            <person name="Martin F."/>
            <person name="Rosso M.-N."/>
            <person name="Henrissat B."/>
            <person name="Hibbett D."/>
            <person name="Martinez A.T."/>
            <person name="Grigoriev I.V."/>
        </authorList>
    </citation>
    <scope>NUCLEOTIDE SEQUENCE</scope>
    <source>
        <strain evidence="3">CBS 506.95</strain>
    </source>
</reference>
<protein>
    <recommendedName>
        <fullName evidence="2">DNA replication checkpoint mediator MRC1 domain-containing protein</fullName>
    </recommendedName>
</protein>
<organism evidence="3 4">
    <name type="scientific">Crepidotus variabilis</name>
    <dbReference type="NCBI Taxonomy" id="179855"/>
    <lineage>
        <taxon>Eukaryota</taxon>
        <taxon>Fungi</taxon>
        <taxon>Dikarya</taxon>
        <taxon>Basidiomycota</taxon>
        <taxon>Agaricomycotina</taxon>
        <taxon>Agaricomycetes</taxon>
        <taxon>Agaricomycetidae</taxon>
        <taxon>Agaricales</taxon>
        <taxon>Agaricineae</taxon>
        <taxon>Crepidotaceae</taxon>
        <taxon>Crepidotus</taxon>
    </lineage>
</organism>
<dbReference type="Proteomes" id="UP000807306">
    <property type="component" value="Unassembled WGS sequence"/>
</dbReference>
<feature type="compositionally biased region" description="Basic residues" evidence="1">
    <location>
        <begin position="1217"/>
        <end position="1227"/>
    </location>
</feature>
<feature type="compositionally biased region" description="Polar residues" evidence="1">
    <location>
        <begin position="393"/>
        <end position="402"/>
    </location>
</feature>
<evidence type="ECO:0000256" key="1">
    <source>
        <dbReference type="SAM" id="MobiDB-lite"/>
    </source>
</evidence>
<feature type="domain" description="DNA replication checkpoint mediator MRC1" evidence="2">
    <location>
        <begin position="1110"/>
        <end position="1247"/>
    </location>
</feature>
<accession>A0A9P6EUL6</accession>
<dbReference type="Pfam" id="PF09444">
    <property type="entry name" value="MRC1"/>
    <property type="match status" value="1"/>
</dbReference>
<feature type="compositionally biased region" description="Polar residues" evidence="1">
    <location>
        <begin position="1370"/>
        <end position="1395"/>
    </location>
</feature>
<feature type="compositionally biased region" description="Low complexity" evidence="1">
    <location>
        <begin position="209"/>
        <end position="225"/>
    </location>
</feature>
<feature type="compositionally biased region" description="Polar residues" evidence="1">
    <location>
        <begin position="252"/>
        <end position="279"/>
    </location>
</feature>
<feature type="region of interest" description="Disordered" evidence="1">
    <location>
        <begin position="1174"/>
        <end position="1438"/>
    </location>
</feature>
<feature type="compositionally biased region" description="Basic and acidic residues" evidence="1">
    <location>
        <begin position="607"/>
        <end position="617"/>
    </location>
</feature>
<feature type="compositionally biased region" description="Acidic residues" evidence="1">
    <location>
        <begin position="1285"/>
        <end position="1296"/>
    </location>
</feature>
<evidence type="ECO:0000313" key="3">
    <source>
        <dbReference type="EMBL" id="KAF9534984.1"/>
    </source>
</evidence>
<feature type="compositionally biased region" description="Polar residues" evidence="1">
    <location>
        <begin position="65"/>
        <end position="78"/>
    </location>
</feature>